<dbReference type="EMBL" id="MN740568">
    <property type="protein sequence ID" value="QHU34295.1"/>
    <property type="molecule type" value="Genomic_DNA"/>
</dbReference>
<sequence>MLYICMEETLTHDDYLKVLDYYDIPMPKTRMRVKKAAEQILAEKLCRCIKRVKRKQKSDNTREPVGICRTSVIHRKNLDIFRFKCNKNPSLKNFKGKSYKIKKRAAFQKTRKNKRNSE</sequence>
<organism evidence="1">
    <name type="scientific">viral metagenome</name>
    <dbReference type="NCBI Taxonomy" id="1070528"/>
    <lineage>
        <taxon>unclassified sequences</taxon>
        <taxon>metagenomes</taxon>
        <taxon>organismal metagenomes</taxon>
    </lineage>
</organism>
<dbReference type="AlphaFoldDB" id="A0A6C0LW86"/>
<proteinExistence type="predicted"/>
<name>A0A6C0LW86_9ZZZZ</name>
<evidence type="ECO:0000313" key="1">
    <source>
        <dbReference type="EMBL" id="QHU34295.1"/>
    </source>
</evidence>
<protein>
    <submittedName>
        <fullName evidence="1">Uncharacterized protein</fullName>
    </submittedName>
</protein>
<accession>A0A6C0LW86</accession>
<reference evidence="1" key="1">
    <citation type="journal article" date="2020" name="Nature">
        <title>Giant virus diversity and host interactions through global metagenomics.</title>
        <authorList>
            <person name="Schulz F."/>
            <person name="Roux S."/>
            <person name="Paez-Espino D."/>
            <person name="Jungbluth S."/>
            <person name="Walsh D.A."/>
            <person name="Denef V.J."/>
            <person name="McMahon K.D."/>
            <person name="Konstantinidis K.T."/>
            <person name="Eloe-Fadrosh E.A."/>
            <person name="Kyrpides N.C."/>
            <person name="Woyke T."/>
        </authorList>
    </citation>
    <scope>NUCLEOTIDE SEQUENCE</scope>
    <source>
        <strain evidence="1">GVMAG-S-1016713-123</strain>
    </source>
</reference>